<evidence type="ECO:0000259" key="8">
    <source>
        <dbReference type="Pfam" id="PF00924"/>
    </source>
</evidence>
<name>A0ABS0EVW7_9BURK</name>
<feature type="transmembrane region" description="Helical" evidence="7">
    <location>
        <begin position="138"/>
        <end position="158"/>
    </location>
</feature>
<dbReference type="InterPro" id="IPR049142">
    <property type="entry name" value="MS_channel_1st"/>
</dbReference>
<dbReference type="Pfam" id="PF00924">
    <property type="entry name" value="MS_channel_2nd"/>
    <property type="match status" value="1"/>
</dbReference>
<dbReference type="Gene3D" id="3.30.70.100">
    <property type="match status" value="1"/>
</dbReference>
<evidence type="ECO:0000313" key="12">
    <source>
        <dbReference type="Proteomes" id="UP000657372"/>
    </source>
</evidence>
<keyword evidence="5 7" id="KW-1133">Transmembrane helix</keyword>
<evidence type="ECO:0000256" key="7">
    <source>
        <dbReference type="SAM" id="Phobius"/>
    </source>
</evidence>
<evidence type="ECO:0000259" key="9">
    <source>
        <dbReference type="Pfam" id="PF21082"/>
    </source>
</evidence>
<dbReference type="RefSeq" id="WP_175626313.1">
    <property type="nucleotide sequence ID" value="NZ_JADOEL010000014.1"/>
</dbReference>
<evidence type="ECO:0000256" key="1">
    <source>
        <dbReference type="ARBA" id="ARBA00004651"/>
    </source>
</evidence>
<dbReference type="InterPro" id="IPR006685">
    <property type="entry name" value="MscS_channel_2nd"/>
</dbReference>
<protein>
    <submittedName>
        <fullName evidence="11">Mechanosensitive ion channel</fullName>
    </submittedName>
</protein>
<feature type="domain" description="Mechanosensitive ion channel transmembrane helices 2/3" evidence="10">
    <location>
        <begin position="222"/>
        <end position="260"/>
    </location>
</feature>
<feature type="transmembrane region" description="Helical" evidence="7">
    <location>
        <begin position="178"/>
        <end position="199"/>
    </location>
</feature>
<dbReference type="InterPro" id="IPR049278">
    <property type="entry name" value="MS_channel_C"/>
</dbReference>
<organism evidence="11 12">
    <name type="scientific">Herminiimonas contaminans</name>
    <dbReference type="NCBI Taxonomy" id="1111140"/>
    <lineage>
        <taxon>Bacteria</taxon>
        <taxon>Pseudomonadati</taxon>
        <taxon>Pseudomonadota</taxon>
        <taxon>Betaproteobacteria</taxon>
        <taxon>Burkholderiales</taxon>
        <taxon>Oxalobacteraceae</taxon>
        <taxon>Herminiimonas</taxon>
    </lineage>
</organism>
<dbReference type="SUPFAM" id="SSF50182">
    <property type="entry name" value="Sm-like ribonucleoproteins"/>
    <property type="match status" value="1"/>
</dbReference>
<evidence type="ECO:0000256" key="4">
    <source>
        <dbReference type="ARBA" id="ARBA00022692"/>
    </source>
</evidence>
<dbReference type="Pfam" id="PF21088">
    <property type="entry name" value="MS_channel_1st"/>
    <property type="match status" value="1"/>
</dbReference>
<evidence type="ECO:0000256" key="6">
    <source>
        <dbReference type="ARBA" id="ARBA00023136"/>
    </source>
</evidence>
<proteinExistence type="inferred from homology"/>
<evidence type="ECO:0000256" key="5">
    <source>
        <dbReference type="ARBA" id="ARBA00022989"/>
    </source>
</evidence>
<dbReference type="InterPro" id="IPR023408">
    <property type="entry name" value="MscS_beta-dom_sf"/>
</dbReference>
<feature type="transmembrane region" description="Helical" evidence="7">
    <location>
        <begin position="220"/>
        <end position="239"/>
    </location>
</feature>
<accession>A0ABS0EVW7</accession>
<evidence type="ECO:0000256" key="2">
    <source>
        <dbReference type="ARBA" id="ARBA00008017"/>
    </source>
</evidence>
<dbReference type="PANTHER" id="PTHR30347:SF1">
    <property type="entry name" value="MECHANOSENSITIVE CHANNEL MSCK"/>
    <property type="match status" value="1"/>
</dbReference>
<reference evidence="11 12" key="1">
    <citation type="submission" date="2020-11" db="EMBL/GenBank/DDBJ databases">
        <title>WGS of Herminiimonas contaminans strain Marseille-Q4544 isolated from planarians Schmidtea mediterranea.</title>
        <authorList>
            <person name="Kangale L."/>
        </authorList>
    </citation>
    <scope>NUCLEOTIDE SEQUENCE [LARGE SCALE GENOMIC DNA]</scope>
    <source>
        <strain evidence="11 12">Marseille-Q4544</strain>
    </source>
</reference>
<dbReference type="EMBL" id="JADOEL010000014">
    <property type="protein sequence ID" value="MBF8178988.1"/>
    <property type="molecule type" value="Genomic_DNA"/>
</dbReference>
<sequence>MKQNLLTTLWADLWTDLGIPGLRWQIVAVVLCFALGWGIARVVRSLLATQEPQQNALRRLGVESFTRVLWPLLTWLLLAISKAVLERLDGVDGVDVLRVVMPLVASFALIRLAFYVMRRVFARSGKVSAFVLLFERSFASLVWIIVALHITGVLPEFIEFLDDTFVPLGKHKVSIMTMLQAIVSVGVTLIFALWGSALIEERLMRLDGMHSSMRAVLSRMSRAVLILIALLVSLSMVGIDLTVLSVFGGALGVGLGLGLQKIASSYVSGFIILLERSMTIGDTVTIDKFTGRVAQINTRYTVLRNGDGSDTIVPNEVFVANSVQNLSLSDTVIQMTTKVSVDYRTDIDLALRLLEEAALGVDKVRKGPDRVPAATMVAFGADGIDLQLGFWVNELDGRGTVLSDVNRAIWRSFQANEINVPFPQREIRLIDEQYQPVKERLNTAKNPAKSDIGP</sequence>
<gene>
    <name evidence="11" type="ORF">IXC47_14975</name>
</gene>
<dbReference type="InterPro" id="IPR010920">
    <property type="entry name" value="LSM_dom_sf"/>
</dbReference>
<dbReference type="Gene3D" id="2.30.30.60">
    <property type="match status" value="1"/>
</dbReference>
<feature type="domain" description="Mechanosensitive ion channel MscS" evidence="8">
    <location>
        <begin position="262"/>
        <end position="327"/>
    </location>
</feature>
<evidence type="ECO:0000256" key="3">
    <source>
        <dbReference type="ARBA" id="ARBA00022475"/>
    </source>
</evidence>
<dbReference type="PANTHER" id="PTHR30347">
    <property type="entry name" value="POTASSIUM CHANNEL RELATED"/>
    <property type="match status" value="1"/>
</dbReference>
<feature type="transmembrane region" description="Helical" evidence="7">
    <location>
        <begin position="64"/>
        <end position="84"/>
    </location>
</feature>
<feature type="domain" description="Mechanosensitive ion channel MscS C-terminal" evidence="9">
    <location>
        <begin position="336"/>
        <end position="419"/>
    </location>
</feature>
<evidence type="ECO:0000313" key="11">
    <source>
        <dbReference type="EMBL" id="MBF8178988.1"/>
    </source>
</evidence>
<keyword evidence="6 7" id="KW-0472">Membrane</keyword>
<dbReference type="Pfam" id="PF21082">
    <property type="entry name" value="MS_channel_3rd"/>
    <property type="match status" value="1"/>
</dbReference>
<evidence type="ECO:0000259" key="10">
    <source>
        <dbReference type="Pfam" id="PF21088"/>
    </source>
</evidence>
<feature type="transmembrane region" description="Helical" evidence="7">
    <location>
        <begin position="22"/>
        <end position="43"/>
    </location>
</feature>
<dbReference type="Gene3D" id="1.10.287.1260">
    <property type="match status" value="1"/>
</dbReference>
<keyword evidence="12" id="KW-1185">Reference proteome</keyword>
<keyword evidence="4 7" id="KW-0812">Transmembrane</keyword>
<comment type="subcellular location">
    <subcellularLocation>
        <location evidence="1">Cell membrane</location>
        <topology evidence="1">Multi-pass membrane protein</topology>
    </subcellularLocation>
</comment>
<dbReference type="InterPro" id="IPR011066">
    <property type="entry name" value="MscS_channel_C_sf"/>
</dbReference>
<dbReference type="SUPFAM" id="SSF82861">
    <property type="entry name" value="Mechanosensitive channel protein MscS (YggB), transmembrane region"/>
    <property type="match status" value="1"/>
</dbReference>
<comment type="similarity">
    <text evidence="2">Belongs to the MscS (TC 1.A.23) family.</text>
</comment>
<dbReference type="InterPro" id="IPR052702">
    <property type="entry name" value="MscS-like_channel"/>
</dbReference>
<feature type="transmembrane region" description="Helical" evidence="7">
    <location>
        <begin position="96"/>
        <end position="117"/>
    </location>
</feature>
<keyword evidence="3" id="KW-1003">Cell membrane</keyword>
<comment type="caution">
    <text evidence="11">The sequence shown here is derived from an EMBL/GenBank/DDBJ whole genome shotgun (WGS) entry which is preliminary data.</text>
</comment>
<dbReference type="Proteomes" id="UP000657372">
    <property type="component" value="Unassembled WGS sequence"/>
</dbReference>
<dbReference type="SUPFAM" id="SSF82689">
    <property type="entry name" value="Mechanosensitive channel protein MscS (YggB), C-terminal domain"/>
    <property type="match status" value="1"/>
</dbReference>
<dbReference type="InterPro" id="IPR011014">
    <property type="entry name" value="MscS_channel_TM-2"/>
</dbReference>